<sequence>LLRKSNLKGFQVPGSAERLIVKLFADDTTVYLHREDSFGELEAILETWCKAARAKFNIKKTEIIPVGKEDYRRQVVVTRRLNDNGEAIPANVHIAADGVAVRILGAYIGNKVDEGALWLQVAAKVEQRLDQWERLNPTIIGRKLIIQMFTGGMTQFRTKAQGMPKNVEKKFKSLIGKYIAKGSSHPLIALDQM</sequence>
<dbReference type="EMBL" id="KN881603">
    <property type="protein sequence ID" value="KIY53640.1"/>
    <property type="molecule type" value="Genomic_DNA"/>
</dbReference>
<feature type="non-terminal residue" evidence="1">
    <location>
        <position position="193"/>
    </location>
</feature>
<evidence type="ECO:0000313" key="2">
    <source>
        <dbReference type="Proteomes" id="UP000054144"/>
    </source>
</evidence>
<protein>
    <recommendedName>
        <fullName evidence="3">Reverse transcriptase domain-containing protein</fullName>
    </recommendedName>
</protein>
<dbReference type="Proteomes" id="UP000054144">
    <property type="component" value="Unassembled WGS sequence"/>
</dbReference>
<gene>
    <name evidence="1" type="ORF">FISHEDRAFT_8811</name>
</gene>
<dbReference type="OrthoDB" id="2205812at2759"/>
<keyword evidence="2" id="KW-1185">Reference proteome</keyword>
<dbReference type="AlphaFoldDB" id="A0A0D7AP56"/>
<evidence type="ECO:0000313" key="1">
    <source>
        <dbReference type="EMBL" id="KIY53640.1"/>
    </source>
</evidence>
<proteinExistence type="predicted"/>
<accession>A0A0D7AP56</accession>
<evidence type="ECO:0008006" key="3">
    <source>
        <dbReference type="Google" id="ProtNLM"/>
    </source>
</evidence>
<feature type="non-terminal residue" evidence="1">
    <location>
        <position position="1"/>
    </location>
</feature>
<name>A0A0D7AP56_9AGAR</name>
<organism evidence="1 2">
    <name type="scientific">Fistulina hepatica ATCC 64428</name>
    <dbReference type="NCBI Taxonomy" id="1128425"/>
    <lineage>
        <taxon>Eukaryota</taxon>
        <taxon>Fungi</taxon>
        <taxon>Dikarya</taxon>
        <taxon>Basidiomycota</taxon>
        <taxon>Agaricomycotina</taxon>
        <taxon>Agaricomycetes</taxon>
        <taxon>Agaricomycetidae</taxon>
        <taxon>Agaricales</taxon>
        <taxon>Fistulinaceae</taxon>
        <taxon>Fistulina</taxon>
    </lineage>
</organism>
<reference evidence="1 2" key="1">
    <citation type="journal article" date="2015" name="Fungal Genet. Biol.">
        <title>Evolution of novel wood decay mechanisms in Agaricales revealed by the genome sequences of Fistulina hepatica and Cylindrobasidium torrendii.</title>
        <authorList>
            <person name="Floudas D."/>
            <person name="Held B.W."/>
            <person name="Riley R."/>
            <person name="Nagy L.G."/>
            <person name="Koehler G."/>
            <person name="Ransdell A.S."/>
            <person name="Younus H."/>
            <person name="Chow J."/>
            <person name="Chiniquy J."/>
            <person name="Lipzen A."/>
            <person name="Tritt A."/>
            <person name="Sun H."/>
            <person name="Haridas S."/>
            <person name="LaButti K."/>
            <person name="Ohm R.A."/>
            <person name="Kues U."/>
            <person name="Blanchette R.A."/>
            <person name="Grigoriev I.V."/>
            <person name="Minto R.E."/>
            <person name="Hibbett D.S."/>
        </authorList>
    </citation>
    <scope>NUCLEOTIDE SEQUENCE [LARGE SCALE GENOMIC DNA]</scope>
    <source>
        <strain evidence="1 2">ATCC 64428</strain>
    </source>
</reference>